<evidence type="ECO:0000256" key="1">
    <source>
        <dbReference type="ARBA" id="ARBA00009209"/>
    </source>
</evidence>
<dbReference type="EMBL" id="AZFQ01000053">
    <property type="protein sequence ID" value="KRL97179.1"/>
    <property type="molecule type" value="Genomic_DNA"/>
</dbReference>
<keyword evidence="8" id="KW-1185">Reference proteome</keyword>
<evidence type="ECO:0000256" key="4">
    <source>
        <dbReference type="ARBA" id="ARBA00023295"/>
    </source>
</evidence>
<keyword evidence="2" id="KW-0732">Signal</keyword>
<sequence>MHENPAVPKVHLLFEQWHSKYIKATADGNYVNGALPQKKATALSESQGYGMLVTIQAAQKGWATQHDFNRLVTYYLNHQINAQNHLMAWKQTKEGNSMVTAAKNNVSATDGDLDIAYSLLQADSFWGSTGKVNYQQLAHKILNSLLRYTYQRETNLLTVGDWALNSPQYSKLIRTSDLIPAYYQYFYRKTKNQSWKLIAKKSVAVLNTLSAQNKTGLLPDFAYSHLNTVSSATPYSLEGANDGNYAWNATRIPWRLALNNSQVLQKINKKLLSFFAKQSTIHAGYTLSGKQLVPYSSMAFTAPIAVAAMQNSKQFAALSAATKKSVLNDKLTGNYYADTLQVLSAFSLENMGEDNE</sequence>
<evidence type="ECO:0000313" key="7">
    <source>
        <dbReference type="EMBL" id="KRL97179.1"/>
    </source>
</evidence>
<accession>A0A0R1V630</accession>
<evidence type="ECO:0000256" key="2">
    <source>
        <dbReference type="ARBA" id="ARBA00022729"/>
    </source>
</evidence>
<dbReference type="PATRIC" id="fig|1423801.4.peg.1773"/>
<dbReference type="PRINTS" id="PR00735">
    <property type="entry name" value="GLHYDRLASE8"/>
</dbReference>
<dbReference type="OrthoDB" id="9803461at2"/>
<dbReference type="Pfam" id="PF01270">
    <property type="entry name" value="Glyco_hydro_8"/>
    <property type="match status" value="1"/>
</dbReference>
<dbReference type="AlphaFoldDB" id="A0A0R1V630"/>
<keyword evidence="6" id="KW-0119">Carbohydrate metabolism</keyword>
<keyword evidence="3 6" id="KW-0378">Hydrolase</keyword>
<dbReference type="GeneID" id="98308980"/>
<feature type="active site" description="Nucleophile" evidence="5">
    <location>
        <position position="110"/>
    </location>
</feature>
<dbReference type="PROSITE" id="PS00812">
    <property type="entry name" value="GLYCOSYL_HYDROL_F8"/>
    <property type="match status" value="1"/>
</dbReference>
<evidence type="ECO:0000256" key="6">
    <source>
        <dbReference type="RuleBase" id="RU361167"/>
    </source>
</evidence>
<dbReference type="InterPro" id="IPR019834">
    <property type="entry name" value="Glyco_hydro_8_CS"/>
</dbReference>
<name>A0A0R1V630_9LACO</name>
<dbReference type="InterPro" id="IPR008928">
    <property type="entry name" value="6-hairpin_glycosidase_sf"/>
</dbReference>
<dbReference type="InterPro" id="IPR012341">
    <property type="entry name" value="6hp_glycosidase-like_sf"/>
</dbReference>
<evidence type="ECO:0000256" key="5">
    <source>
        <dbReference type="PROSITE-ProRule" id="PRU10058"/>
    </source>
</evidence>
<dbReference type="InterPro" id="IPR002037">
    <property type="entry name" value="Glyco_hydro_8"/>
</dbReference>
<reference evidence="7 8" key="1">
    <citation type="journal article" date="2015" name="Genome Announc.">
        <title>Expanding the biotechnology potential of lactobacilli through comparative genomics of 213 strains and associated genera.</title>
        <authorList>
            <person name="Sun Z."/>
            <person name="Harris H.M."/>
            <person name="McCann A."/>
            <person name="Guo C."/>
            <person name="Argimon S."/>
            <person name="Zhang W."/>
            <person name="Yang X."/>
            <person name="Jeffery I.B."/>
            <person name="Cooney J.C."/>
            <person name="Kagawa T.F."/>
            <person name="Liu W."/>
            <person name="Song Y."/>
            <person name="Salvetti E."/>
            <person name="Wrobel A."/>
            <person name="Rasinkangas P."/>
            <person name="Parkhill J."/>
            <person name="Rea M.C."/>
            <person name="O'Sullivan O."/>
            <person name="Ritari J."/>
            <person name="Douillard F.P."/>
            <person name="Paul Ross R."/>
            <person name="Yang R."/>
            <person name="Briner A.E."/>
            <person name="Felis G.E."/>
            <person name="de Vos W.M."/>
            <person name="Barrangou R."/>
            <person name="Klaenhammer T.R."/>
            <person name="Caufield P.W."/>
            <person name="Cui Y."/>
            <person name="Zhang H."/>
            <person name="O'Toole P.W."/>
        </authorList>
    </citation>
    <scope>NUCLEOTIDE SEQUENCE [LARGE SCALE GENOMIC DNA]</scope>
    <source>
        <strain evidence="7 8">DSM 16230</strain>
    </source>
</reference>
<dbReference type="EC" id="3.2.1.-" evidence="6"/>
<evidence type="ECO:0000313" key="8">
    <source>
        <dbReference type="Proteomes" id="UP000051166"/>
    </source>
</evidence>
<gene>
    <name evidence="7" type="ORF">FD50_GL001734</name>
</gene>
<protein>
    <recommendedName>
        <fullName evidence="6">Glucanase</fullName>
        <ecNumber evidence="6">3.2.1.-</ecNumber>
    </recommendedName>
</protein>
<dbReference type="GO" id="GO:0004553">
    <property type="term" value="F:hydrolase activity, hydrolyzing O-glycosyl compounds"/>
    <property type="evidence" value="ECO:0007669"/>
    <property type="project" value="InterPro"/>
</dbReference>
<dbReference type="STRING" id="1423801.FD50_GL001734"/>
<comment type="similarity">
    <text evidence="1 6">Belongs to the glycosyl hydrolase 8 (cellulase D) family.</text>
</comment>
<dbReference type="Gene3D" id="1.50.10.10">
    <property type="match status" value="1"/>
</dbReference>
<keyword evidence="4 6" id="KW-0326">Glycosidase</keyword>
<comment type="caution">
    <text evidence="7">The sequence shown here is derived from an EMBL/GenBank/DDBJ whole genome shotgun (WGS) entry which is preliminary data.</text>
</comment>
<organism evidence="7 8">
    <name type="scientific">Liquorilactobacillus satsumensis DSM 16230 = JCM 12392</name>
    <dbReference type="NCBI Taxonomy" id="1423801"/>
    <lineage>
        <taxon>Bacteria</taxon>
        <taxon>Bacillati</taxon>
        <taxon>Bacillota</taxon>
        <taxon>Bacilli</taxon>
        <taxon>Lactobacillales</taxon>
        <taxon>Lactobacillaceae</taxon>
        <taxon>Liquorilactobacillus</taxon>
    </lineage>
</organism>
<keyword evidence="6" id="KW-0624">Polysaccharide degradation</keyword>
<dbReference type="Proteomes" id="UP000051166">
    <property type="component" value="Unassembled WGS sequence"/>
</dbReference>
<dbReference type="SUPFAM" id="SSF48208">
    <property type="entry name" value="Six-hairpin glycosidases"/>
    <property type="match status" value="1"/>
</dbReference>
<evidence type="ECO:0000256" key="3">
    <source>
        <dbReference type="ARBA" id="ARBA00022801"/>
    </source>
</evidence>
<dbReference type="RefSeq" id="WP_082610521.1">
    <property type="nucleotide sequence ID" value="NZ_AZFQ01000053.1"/>
</dbReference>
<proteinExistence type="inferred from homology"/>
<dbReference type="GO" id="GO:0000272">
    <property type="term" value="P:polysaccharide catabolic process"/>
    <property type="evidence" value="ECO:0007669"/>
    <property type="project" value="UniProtKB-KW"/>
</dbReference>